<keyword evidence="1" id="KW-1133">Transmembrane helix</keyword>
<feature type="transmembrane region" description="Helical" evidence="1">
    <location>
        <begin position="126"/>
        <end position="143"/>
    </location>
</feature>
<evidence type="ECO:0000256" key="1">
    <source>
        <dbReference type="SAM" id="Phobius"/>
    </source>
</evidence>
<dbReference type="Proteomes" id="UP001203136">
    <property type="component" value="Unassembled WGS sequence"/>
</dbReference>
<organism evidence="3 4">
    <name type="scientific">Clostridium symbiosum</name>
    <name type="common">Bacteroides symbiosus</name>
    <dbReference type="NCBI Taxonomy" id="1512"/>
    <lineage>
        <taxon>Bacteria</taxon>
        <taxon>Bacillati</taxon>
        <taxon>Bacillota</taxon>
        <taxon>Clostridia</taxon>
        <taxon>Lachnospirales</taxon>
        <taxon>Lachnospiraceae</taxon>
        <taxon>Otoolea</taxon>
    </lineage>
</organism>
<evidence type="ECO:0000313" key="4">
    <source>
        <dbReference type="Proteomes" id="UP001203136"/>
    </source>
</evidence>
<gene>
    <name evidence="3" type="ORF">K5I21_21155</name>
</gene>
<keyword evidence="1" id="KW-0812">Transmembrane</keyword>
<protein>
    <submittedName>
        <fullName evidence="3">Prepilin peptidase</fullName>
    </submittedName>
</protein>
<dbReference type="GO" id="GO:0004190">
    <property type="term" value="F:aspartic-type endopeptidase activity"/>
    <property type="evidence" value="ECO:0007669"/>
    <property type="project" value="InterPro"/>
</dbReference>
<feature type="transmembrane region" description="Helical" evidence="1">
    <location>
        <begin position="50"/>
        <end position="71"/>
    </location>
</feature>
<evidence type="ECO:0000259" key="2">
    <source>
        <dbReference type="Pfam" id="PF01478"/>
    </source>
</evidence>
<accession>A0AAW5F8W0</accession>
<keyword evidence="1" id="KW-0472">Membrane</keyword>
<dbReference type="Pfam" id="PF01478">
    <property type="entry name" value="Peptidase_A24"/>
    <property type="match status" value="1"/>
</dbReference>
<feature type="transmembrane region" description="Helical" evidence="1">
    <location>
        <begin position="22"/>
        <end position="43"/>
    </location>
</feature>
<proteinExistence type="predicted"/>
<sequence>MELVYSIFLLLSAWYDLRTAKIPIWLLVLFGITGALGLLTGAWQEYSGVLAAFLPGIFLLLVTICTGGAAGAGDGCFFIVSACYLGSYGTIALFLCGLFFCGTCSLGMAAWGFIHGINAGKMRLPFLPFIIPAWFWLLFVSTGK</sequence>
<feature type="domain" description="Prepilin type IV endopeptidase peptidase" evidence="2">
    <location>
        <begin position="3"/>
        <end position="104"/>
    </location>
</feature>
<dbReference type="InterPro" id="IPR000045">
    <property type="entry name" value="Prepilin_IV_endopep_pep"/>
</dbReference>
<reference evidence="3" key="1">
    <citation type="journal article" date="2022" name="Cell Host Microbe">
        <title>Colonization of the live biotherapeutic product VE303 and modulation of the microbiota and metabolites in healthy volunteers.</title>
        <authorList>
            <person name="Dsouza M."/>
            <person name="Menon R."/>
            <person name="Crossette E."/>
            <person name="Bhattarai S.K."/>
            <person name="Schneider J."/>
            <person name="Kim Y.G."/>
            <person name="Reddy S."/>
            <person name="Caballero S."/>
            <person name="Felix C."/>
            <person name="Cornacchione L."/>
            <person name="Hendrickson J."/>
            <person name="Watson A.R."/>
            <person name="Minot S.S."/>
            <person name="Greenfield N."/>
            <person name="Schopf L."/>
            <person name="Szabady R."/>
            <person name="Patarroyo J."/>
            <person name="Smith W."/>
            <person name="Harrison P."/>
            <person name="Kuijper E.J."/>
            <person name="Kelly C.P."/>
            <person name="Olle B."/>
            <person name="Bobilev D."/>
            <person name="Silber J.L."/>
            <person name="Bucci V."/>
            <person name="Roberts B."/>
            <person name="Faith J."/>
            <person name="Norman J.M."/>
        </authorList>
    </citation>
    <scope>NUCLEOTIDE SEQUENCE</scope>
    <source>
        <strain evidence="3">VE303-04</strain>
    </source>
</reference>
<dbReference type="Gene3D" id="1.20.120.1220">
    <property type="match status" value="1"/>
</dbReference>
<name>A0AAW5F8W0_CLOSY</name>
<dbReference type="EMBL" id="JAINVB010000001">
    <property type="protein sequence ID" value="MCK0088332.1"/>
    <property type="molecule type" value="Genomic_DNA"/>
</dbReference>
<dbReference type="GO" id="GO:0016020">
    <property type="term" value="C:membrane"/>
    <property type="evidence" value="ECO:0007669"/>
    <property type="project" value="InterPro"/>
</dbReference>
<evidence type="ECO:0000313" key="3">
    <source>
        <dbReference type="EMBL" id="MCK0088332.1"/>
    </source>
</evidence>
<dbReference type="RefSeq" id="WP_003510135.1">
    <property type="nucleotide sequence ID" value="NZ_CABKPP010000007.1"/>
</dbReference>
<dbReference type="AlphaFoldDB" id="A0AAW5F8W0"/>
<comment type="caution">
    <text evidence="3">The sequence shown here is derived from an EMBL/GenBank/DDBJ whole genome shotgun (WGS) entry which is preliminary data.</text>
</comment>
<feature type="transmembrane region" description="Helical" evidence="1">
    <location>
        <begin position="91"/>
        <end position="114"/>
    </location>
</feature>